<dbReference type="AlphaFoldDB" id="K0R6Q7"/>
<protein>
    <recommendedName>
        <fullName evidence="5">USP domain-containing protein</fullName>
    </recommendedName>
</protein>
<gene>
    <name evidence="3" type="ORF">THAOC_37131</name>
</gene>
<dbReference type="InterPro" id="IPR038765">
    <property type="entry name" value="Papain-like_cys_pep_sf"/>
</dbReference>
<comment type="caution">
    <text evidence="3">The sequence shown here is derived from an EMBL/GenBank/DDBJ whole genome shotgun (WGS) entry which is preliminary data.</text>
</comment>
<proteinExistence type="predicted"/>
<name>K0R6Q7_THAOC</name>
<keyword evidence="1" id="KW-0175">Coiled coil</keyword>
<dbReference type="SUPFAM" id="SSF54001">
    <property type="entry name" value="Cysteine proteinases"/>
    <property type="match status" value="1"/>
</dbReference>
<reference evidence="3 4" key="1">
    <citation type="journal article" date="2012" name="Genome Biol.">
        <title>Genome and low-iron response of an oceanic diatom adapted to chronic iron limitation.</title>
        <authorList>
            <person name="Lommer M."/>
            <person name="Specht M."/>
            <person name="Roy A.S."/>
            <person name="Kraemer L."/>
            <person name="Andreson R."/>
            <person name="Gutowska M.A."/>
            <person name="Wolf J."/>
            <person name="Bergner S.V."/>
            <person name="Schilhabel M.B."/>
            <person name="Klostermeier U.C."/>
            <person name="Beiko R.G."/>
            <person name="Rosenstiel P."/>
            <person name="Hippler M."/>
            <person name="Laroche J."/>
        </authorList>
    </citation>
    <scope>NUCLEOTIDE SEQUENCE [LARGE SCALE GENOMIC DNA]</scope>
    <source>
        <strain evidence="3 4">CCMP1005</strain>
    </source>
</reference>
<feature type="coiled-coil region" evidence="1">
    <location>
        <begin position="46"/>
        <end position="73"/>
    </location>
</feature>
<evidence type="ECO:0000313" key="4">
    <source>
        <dbReference type="Proteomes" id="UP000266841"/>
    </source>
</evidence>
<dbReference type="OrthoDB" id="27652at2759"/>
<dbReference type="CDD" id="cd02257">
    <property type="entry name" value="Peptidase_C19"/>
    <property type="match status" value="1"/>
</dbReference>
<feature type="compositionally biased region" description="Basic and acidic residues" evidence="2">
    <location>
        <begin position="120"/>
        <end position="129"/>
    </location>
</feature>
<feature type="non-terminal residue" evidence="3">
    <location>
        <position position="1"/>
    </location>
</feature>
<keyword evidence="4" id="KW-1185">Reference proteome</keyword>
<organism evidence="3 4">
    <name type="scientific">Thalassiosira oceanica</name>
    <name type="common">Marine diatom</name>
    <dbReference type="NCBI Taxonomy" id="159749"/>
    <lineage>
        <taxon>Eukaryota</taxon>
        <taxon>Sar</taxon>
        <taxon>Stramenopiles</taxon>
        <taxon>Ochrophyta</taxon>
        <taxon>Bacillariophyta</taxon>
        <taxon>Coscinodiscophyceae</taxon>
        <taxon>Thalassiosirophycidae</taxon>
        <taxon>Thalassiosirales</taxon>
        <taxon>Thalassiosiraceae</taxon>
        <taxon>Thalassiosira</taxon>
    </lineage>
</organism>
<dbReference type="Proteomes" id="UP000266841">
    <property type="component" value="Unassembled WGS sequence"/>
</dbReference>
<accession>K0R6Q7</accession>
<dbReference type="Gene3D" id="3.90.70.10">
    <property type="entry name" value="Cysteine proteinases"/>
    <property type="match status" value="1"/>
</dbReference>
<evidence type="ECO:0000313" key="3">
    <source>
        <dbReference type="EMBL" id="EJK44336.1"/>
    </source>
</evidence>
<dbReference type="EMBL" id="AGNL01049826">
    <property type="protein sequence ID" value="EJK44336.1"/>
    <property type="molecule type" value="Genomic_DNA"/>
</dbReference>
<feature type="region of interest" description="Disordered" evidence="2">
    <location>
        <begin position="100"/>
        <end position="139"/>
    </location>
</feature>
<evidence type="ECO:0000256" key="2">
    <source>
        <dbReference type="SAM" id="MobiDB-lite"/>
    </source>
</evidence>
<sequence>VYVHDVNNKKGWWKMDDSKVYKSSWDEVQNVEAYMLFYRVVGHPVAKELESAANAKTAEAERIMKEIERAQEAAKIAAEGEVKIKVEEAAKATASALHHSLNSFDEKDATPNGANNTPHLENELPPLDRKRQRPDFVSGPEWSKACTNLSDDFHPYLNRAQDFIADAVQLTDPFLGIVGEEFERMSSALSVGKRLKNSKKIRTLLGRGPRGVCPAEDVEGGVDALTAGLLDLLYQIRGQHSGMVGGEVPFLKRVPDQVPIVLGADGGNPGGAPPSSGVVEEKKDDDLHHQYGGVDGLVVADNNEGFDGAL</sequence>
<evidence type="ECO:0000256" key="1">
    <source>
        <dbReference type="SAM" id="Coils"/>
    </source>
</evidence>
<dbReference type="eggNOG" id="KOG1865">
    <property type="taxonomic scope" value="Eukaryota"/>
</dbReference>
<evidence type="ECO:0008006" key="5">
    <source>
        <dbReference type="Google" id="ProtNLM"/>
    </source>
</evidence>